<dbReference type="PATRIC" id="fig|1703775.3.peg.1671"/>
<dbReference type="PANTHER" id="PTHR21075">
    <property type="entry name" value="ANAEROBIC RIBONUCLEOSIDE-TRIPHOSPHATE REDUCTASE"/>
    <property type="match status" value="1"/>
</dbReference>
<reference evidence="1 2" key="1">
    <citation type="journal article" date="2015" name="Microbiome">
        <title>Genomic resolution of linkages in carbon, nitrogen, and sulfur cycling among widespread estuary sediment bacteria.</title>
        <authorList>
            <person name="Baker B.J."/>
            <person name="Lazar C.S."/>
            <person name="Teske A.P."/>
            <person name="Dick G.J."/>
        </authorList>
    </citation>
    <scope>NUCLEOTIDE SEQUENCE [LARGE SCALE GENOMIC DNA]</scope>
    <source>
        <strain evidence="1">DG_54_3</strain>
    </source>
</reference>
<name>A0A0S7Y422_UNCSA</name>
<dbReference type="Pfam" id="PF13597">
    <property type="entry name" value="NRDD"/>
    <property type="match status" value="1"/>
</dbReference>
<dbReference type="GO" id="GO:0031250">
    <property type="term" value="C:anaerobic ribonucleoside-triphosphate reductase complex"/>
    <property type="evidence" value="ECO:0007669"/>
    <property type="project" value="TreeGrafter"/>
</dbReference>
<protein>
    <submittedName>
        <fullName evidence="1">Ribonucleoside-triphosphate reductase</fullName>
    </submittedName>
</protein>
<dbReference type="Gene3D" id="3.20.70.20">
    <property type="match status" value="1"/>
</dbReference>
<sequence>MDAQTIMQKTKKPADATDLALFVRTSAEDIVGWDREKIVAALIRETNIDREMAEVIGQEVEEQIKGLHLRTVTAPLIRELVDVKLLEHGLEEARRRHTRLGSPLFDVKEIIFNQNKENANVPHGPEATNLTLSEGIKKEFALLYVFTQDIADAHMRGDIHLHDLGFVDRPYCSGQSVEYVKKFGLDLPNALSIARPARHPDVLLAQMVKFSAALQGVFAGAIGWDAVNIFFAPFLVGLSDKDVHQIAQMMVYEYSQQAVARGGQAIFSDINLYWEVPKHFENVPAIGPGGEYTGKNYADYIGESQRFAWALFDVYREGDGSGRPFFFPKPLVHMTEKFFQTPGHEEFLMHIAEVSTEMGNTYYVFDRGETAKISECCRLSFKLEKSDLDDAREPWRMRYSALQNVTINLPRLAYKAGGLDEKLFELLNQYLELSAEAHIQKKKFIEELLGEGSRGPLSMLTMQRDGQPYLRMWRVTYLMGILGLNEMIQAHLGKELHESQAALKFGLKAISHMKLKCEELSKRYNMHFVLEQTPAESTAYRFAKLDMEHYSSSAERVVRGSHQSGEIYYTNSTYFDVSHPMNPIDKVKLEGLFHPLIDAGALTHVWLGESKPSPASVANFVIKTFQSTQNAQIAFSPEFTTCSDCGKTSRGLRDSCPYCQSENVEGITRITGYFSKVSGWNKGKLAELKDRHRNLDFSHGS</sequence>
<gene>
    <name evidence="1" type="ORF">AMJ44_04860</name>
</gene>
<dbReference type="Proteomes" id="UP000051861">
    <property type="component" value="Unassembled WGS sequence"/>
</dbReference>
<proteinExistence type="predicted"/>
<dbReference type="InterPro" id="IPR012833">
    <property type="entry name" value="NrdD"/>
</dbReference>
<organism evidence="1 2">
    <name type="scientific">candidate division WOR-1 bacterium DG_54_3</name>
    <dbReference type="NCBI Taxonomy" id="1703775"/>
    <lineage>
        <taxon>Bacteria</taxon>
        <taxon>Bacillati</taxon>
        <taxon>Saganbacteria</taxon>
    </lineage>
</organism>
<evidence type="ECO:0000313" key="1">
    <source>
        <dbReference type="EMBL" id="KPJ69001.1"/>
    </source>
</evidence>
<dbReference type="GO" id="GO:0009265">
    <property type="term" value="P:2'-deoxyribonucleotide biosynthetic process"/>
    <property type="evidence" value="ECO:0007669"/>
    <property type="project" value="TreeGrafter"/>
</dbReference>
<dbReference type="NCBIfam" id="TIGR02487">
    <property type="entry name" value="NrdD"/>
    <property type="match status" value="1"/>
</dbReference>
<dbReference type="GO" id="GO:0008998">
    <property type="term" value="F:ribonucleoside-triphosphate reductase (thioredoxin) activity"/>
    <property type="evidence" value="ECO:0007669"/>
    <property type="project" value="InterPro"/>
</dbReference>
<dbReference type="AlphaFoldDB" id="A0A0S7Y422"/>
<dbReference type="PANTHER" id="PTHR21075:SF0">
    <property type="entry name" value="ANAEROBIC RIBONUCLEOSIDE-TRIPHOSPHATE REDUCTASE"/>
    <property type="match status" value="1"/>
</dbReference>
<evidence type="ECO:0000313" key="2">
    <source>
        <dbReference type="Proteomes" id="UP000051861"/>
    </source>
</evidence>
<dbReference type="GO" id="GO:0006260">
    <property type="term" value="P:DNA replication"/>
    <property type="evidence" value="ECO:0007669"/>
    <property type="project" value="InterPro"/>
</dbReference>
<dbReference type="GO" id="GO:0004748">
    <property type="term" value="F:ribonucleoside-diphosphate reductase activity, thioredoxin disulfide as acceptor"/>
    <property type="evidence" value="ECO:0007669"/>
    <property type="project" value="TreeGrafter"/>
</dbReference>
<accession>A0A0S7Y422</accession>
<dbReference type="SUPFAM" id="SSF51998">
    <property type="entry name" value="PFL-like glycyl radical enzymes"/>
    <property type="match status" value="1"/>
</dbReference>
<comment type="caution">
    <text evidence="1">The sequence shown here is derived from an EMBL/GenBank/DDBJ whole genome shotgun (WGS) entry which is preliminary data.</text>
</comment>
<dbReference type="EMBL" id="LIZX01000034">
    <property type="protein sequence ID" value="KPJ69001.1"/>
    <property type="molecule type" value="Genomic_DNA"/>
</dbReference>